<dbReference type="GO" id="GO:0005829">
    <property type="term" value="C:cytosol"/>
    <property type="evidence" value="ECO:0007669"/>
    <property type="project" value="TreeGrafter"/>
</dbReference>
<dbReference type="Pfam" id="PF02873">
    <property type="entry name" value="MurB_C"/>
    <property type="match status" value="1"/>
</dbReference>
<keyword evidence="11 20" id="KW-0274">FAD</keyword>
<dbReference type="SUPFAM" id="SSF56176">
    <property type="entry name" value="FAD-binding/transporter-associated domain-like"/>
    <property type="match status" value="1"/>
</dbReference>
<dbReference type="SUPFAM" id="SSF56194">
    <property type="entry name" value="Uridine diphospho-N-Acetylenolpyruvylglucosamine reductase, MurB, C-terminal domain"/>
    <property type="match status" value="1"/>
</dbReference>
<dbReference type="GO" id="GO:0071949">
    <property type="term" value="F:FAD binding"/>
    <property type="evidence" value="ECO:0007669"/>
    <property type="project" value="InterPro"/>
</dbReference>
<keyword evidence="17 20" id="KW-0961">Cell wall biogenesis/degradation</keyword>
<comment type="similarity">
    <text evidence="5 20">Belongs to the MurB family.</text>
</comment>
<protein>
    <recommendedName>
        <fullName evidence="7 20">UDP-N-acetylenolpyruvoylglucosamine reductase</fullName>
        <ecNumber evidence="6 20">1.3.1.98</ecNumber>
    </recommendedName>
    <alternativeName>
        <fullName evidence="18 20">UDP-N-acetylmuramate dehydrogenase</fullName>
    </alternativeName>
</protein>
<evidence type="ECO:0000256" key="20">
    <source>
        <dbReference type="HAMAP-Rule" id="MF_00037"/>
    </source>
</evidence>
<evidence type="ECO:0000256" key="3">
    <source>
        <dbReference type="ARBA" id="ARBA00004496"/>
    </source>
</evidence>
<dbReference type="NCBIfam" id="NF000755">
    <property type="entry name" value="PRK00046.1"/>
    <property type="match status" value="1"/>
</dbReference>
<dbReference type="InterPro" id="IPR011601">
    <property type="entry name" value="MurB_C"/>
</dbReference>
<dbReference type="OrthoDB" id="9804753at2"/>
<sequence length="333" mass="36722">MHIADDAPLDNTLGLPCRAARLVAATTRDDIRQALAMARHDEAPLQVVGGASNVILPARLPGVTLQLACDDWWWHAVDEQTVQVHAEAGLSWHELVTACVEKGWWGIENLALIPGQVGAAPIQNIGAYGVELADVLEAVHVMYREDGREEVLPREACDFAYRDSIFKRSLAGRVVVTKIVLRLSRRPAPRLGYGDLAQRVSTSPTPHEIYTAVCAIRREKLPDPAVLGNAGSFFTNPVVEASHAERLLQEFPDMPHFPQPDGRIKLAAGWLIDRCGFKGQRCGAFGMHERQALVLVHFGGGDRPALLAWAERIRDAVQQRFNVVLEREPRLLG</sequence>
<dbReference type="RefSeq" id="WP_011506890.1">
    <property type="nucleotide sequence ID" value="NC_007963.1"/>
</dbReference>
<accession>Q1QX64</accession>
<keyword evidence="12 20" id="KW-0521">NADP</keyword>
<dbReference type="AlphaFoldDB" id="Q1QX64"/>
<dbReference type="GO" id="GO:0051301">
    <property type="term" value="P:cell division"/>
    <property type="evidence" value="ECO:0007669"/>
    <property type="project" value="UniProtKB-KW"/>
</dbReference>
<evidence type="ECO:0000256" key="14">
    <source>
        <dbReference type="ARBA" id="ARBA00022984"/>
    </source>
</evidence>
<keyword evidence="8 20" id="KW-0963">Cytoplasm</keyword>
<evidence type="ECO:0000313" key="22">
    <source>
        <dbReference type="EMBL" id="ABE58944.1"/>
    </source>
</evidence>
<dbReference type="InterPro" id="IPR016169">
    <property type="entry name" value="FAD-bd_PCMH_sub2"/>
</dbReference>
<evidence type="ECO:0000256" key="5">
    <source>
        <dbReference type="ARBA" id="ARBA00010485"/>
    </source>
</evidence>
<dbReference type="GeneID" id="95334322"/>
<dbReference type="eggNOG" id="COG0812">
    <property type="taxonomic scope" value="Bacteria"/>
</dbReference>
<feature type="active site" evidence="20">
    <location>
        <position position="328"/>
    </location>
</feature>
<dbReference type="Gene3D" id="3.90.78.10">
    <property type="entry name" value="UDP-N-acetylenolpyruvoylglucosamine reductase, C-terminal domain"/>
    <property type="match status" value="1"/>
</dbReference>
<dbReference type="PROSITE" id="PS51387">
    <property type="entry name" value="FAD_PCMH"/>
    <property type="match status" value="1"/>
</dbReference>
<evidence type="ECO:0000256" key="10">
    <source>
        <dbReference type="ARBA" id="ARBA00022630"/>
    </source>
</evidence>
<proteinExistence type="inferred from homology"/>
<organism evidence="22 23">
    <name type="scientific">Chromohalobacter israelensis (strain ATCC BAA-138 / DSM 3043 / CIP 106854 / NCIMB 13768 / 1H11)</name>
    <name type="common">Chromohalobacter salexigens</name>
    <dbReference type="NCBI Taxonomy" id="290398"/>
    <lineage>
        <taxon>Bacteria</taxon>
        <taxon>Pseudomonadati</taxon>
        <taxon>Pseudomonadota</taxon>
        <taxon>Gammaproteobacteria</taxon>
        <taxon>Oceanospirillales</taxon>
        <taxon>Halomonadaceae</taxon>
        <taxon>Chromohalobacter</taxon>
    </lineage>
</organism>
<evidence type="ECO:0000256" key="7">
    <source>
        <dbReference type="ARBA" id="ARBA00015188"/>
    </source>
</evidence>
<evidence type="ECO:0000256" key="19">
    <source>
        <dbReference type="ARBA" id="ARBA00048914"/>
    </source>
</evidence>
<feature type="domain" description="FAD-binding PCMH-type" evidence="21">
    <location>
        <begin position="15"/>
        <end position="186"/>
    </location>
</feature>
<dbReference type="UniPathway" id="UPA00219"/>
<keyword evidence="23" id="KW-1185">Reference proteome</keyword>
<dbReference type="GO" id="GO:0008762">
    <property type="term" value="F:UDP-N-acetylmuramate dehydrogenase activity"/>
    <property type="evidence" value="ECO:0007669"/>
    <property type="project" value="UniProtKB-UniRule"/>
</dbReference>
<evidence type="ECO:0000313" key="23">
    <source>
        <dbReference type="Proteomes" id="UP000000239"/>
    </source>
</evidence>
<dbReference type="GO" id="GO:0009252">
    <property type="term" value="P:peptidoglycan biosynthetic process"/>
    <property type="evidence" value="ECO:0007669"/>
    <property type="project" value="UniProtKB-UniRule"/>
</dbReference>
<keyword evidence="13 20" id="KW-0133">Cell shape</keyword>
<keyword evidence="14 20" id="KW-0573">Peptidoglycan synthesis</keyword>
<dbReference type="GO" id="GO:0008360">
    <property type="term" value="P:regulation of cell shape"/>
    <property type="evidence" value="ECO:0007669"/>
    <property type="project" value="UniProtKB-KW"/>
</dbReference>
<feature type="active site" evidence="20">
    <location>
        <position position="162"/>
    </location>
</feature>
<dbReference type="PANTHER" id="PTHR21071">
    <property type="entry name" value="UDP-N-ACETYLENOLPYRUVOYLGLUCOSAMINE REDUCTASE"/>
    <property type="match status" value="1"/>
</dbReference>
<keyword evidence="10 20" id="KW-0285">Flavoprotein</keyword>
<dbReference type="Gene3D" id="3.30.43.10">
    <property type="entry name" value="Uridine Diphospho-n-acetylenolpyruvylglucosamine Reductase, domain 2"/>
    <property type="match status" value="1"/>
</dbReference>
<dbReference type="EC" id="1.3.1.98" evidence="6 20"/>
<dbReference type="InterPro" id="IPR036318">
    <property type="entry name" value="FAD-bd_PCMH-like_sf"/>
</dbReference>
<comment type="catalytic activity">
    <reaction evidence="19 20">
        <text>UDP-N-acetyl-alpha-D-muramate + NADP(+) = UDP-N-acetyl-3-O-(1-carboxyvinyl)-alpha-D-glucosamine + NADPH + H(+)</text>
        <dbReference type="Rhea" id="RHEA:12248"/>
        <dbReference type="ChEBI" id="CHEBI:15378"/>
        <dbReference type="ChEBI" id="CHEBI:57783"/>
        <dbReference type="ChEBI" id="CHEBI:58349"/>
        <dbReference type="ChEBI" id="CHEBI:68483"/>
        <dbReference type="ChEBI" id="CHEBI:70757"/>
        <dbReference type="EC" id="1.3.1.98"/>
    </reaction>
</comment>
<keyword evidence="15 20" id="KW-0560">Oxidoreductase</keyword>
<evidence type="ECO:0000256" key="4">
    <source>
        <dbReference type="ARBA" id="ARBA00004752"/>
    </source>
</evidence>
<evidence type="ECO:0000256" key="17">
    <source>
        <dbReference type="ARBA" id="ARBA00023316"/>
    </source>
</evidence>
<evidence type="ECO:0000256" key="11">
    <source>
        <dbReference type="ARBA" id="ARBA00022827"/>
    </source>
</evidence>
<evidence type="ECO:0000256" key="16">
    <source>
        <dbReference type="ARBA" id="ARBA00023306"/>
    </source>
</evidence>
<dbReference type="NCBIfam" id="NF010478">
    <property type="entry name" value="PRK13903.1"/>
    <property type="match status" value="1"/>
</dbReference>
<comment type="cofactor">
    <cofactor evidence="1 20">
        <name>FAD</name>
        <dbReference type="ChEBI" id="CHEBI:57692"/>
    </cofactor>
</comment>
<gene>
    <name evidence="20" type="primary">murB</name>
    <name evidence="22" type="ordered locus">Csal_1591</name>
</gene>
<dbReference type="NCBIfam" id="TIGR00179">
    <property type="entry name" value="murB"/>
    <property type="match status" value="1"/>
</dbReference>
<dbReference type="InterPro" id="IPR036635">
    <property type="entry name" value="MurB_C_sf"/>
</dbReference>
<dbReference type="Gene3D" id="3.30.465.10">
    <property type="match status" value="1"/>
</dbReference>
<dbReference type="HAMAP" id="MF_00037">
    <property type="entry name" value="MurB"/>
    <property type="match status" value="1"/>
</dbReference>
<evidence type="ECO:0000256" key="8">
    <source>
        <dbReference type="ARBA" id="ARBA00022490"/>
    </source>
</evidence>
<comment type="function">
    <text evidence="2 20">Cell wall formation.</text>
</comment>
<evidence type="ECO:0000256" key="2">
    <source>
        <dbReference type="ARBA" id="ARBA00003921"/>
    </source>
</evidence>
<keyword evidence="16 20" id="KW-0131">Cell cycle</keyword>
<evidence type="ECO:0000256" key="15">
    <source>
        <dbReference type="ARBA" id="ARBA00023002"/>
    </source>
</evidence>
<dbReference type="KEGG" id="csa:Csal_1591"/>
<evidence type="ECO:0000256" key="6">
    <source>
        <dbReference type="ARBA" id="ARBA00012518"/>
    </source>
</evidence>
<dbReference type="InterPro" id="IPR016166">
    <property type="entry name" value="FAD-bd_PCMH"/>
</dbReference>
<dbReference type="PANTHER" id="PTHR21071:SF4">
    <property type="entry name" value="UDP-N-ACETYLENOLPYRUVOYLGLUCOSAMINE REDUCTASE"/>
    <property type="match status" value="1"/>
</dbReference>
<reference evidence="22 23" key="1">
    <citation type="journal article" date="2011" name="Stand. Genomic Sci.">
        <title>Complete genome sequence of the halophilic and highly halotolerant Chromohalobacter salexigens type strain (1H11(T)).</title>
        <authorList>
            <person name="Copeland A."/>
            <person name="O'Connor K."/>
            <person name="Lucas S."/>
            <person name="Lapidus A."/>
            <person name="Berry K.W."/>
            <person name="Detter J.C."/>
            <person name="Del Rio T.G."/>
            <person name="Hammon N."/>
            <person name="Dalin E."/>
            <person name="Tice H."/>
            <person name="Pitluck S."/>
            <person name="Bruce D."/>
            <person name="Goodwin L."/>
            <person name="Han C."/>
            <person name="Tapia R."/>
            <person name="Saunders E."/>
            <person name="Schmutz J."/>
            <person name="Brettin T."/>
            <person name="Larimer F."/>
            <person name="Land M."/>
            <person name="Hauser L."/>
            <person name="Vargas C."/>
            <person name="Nieto J.J."/>
            <person name="Kyrpides N.C."/>
            <person name="Ivanova N."/>
            <person name="Goker M."/>
            <person name="Klenk H.P."/>
            <person name="Csonka L.N."/>
            <person name="Woyke T."/>
        </authorList>
    </citation>
    <scope>NUCLEOTIDE SEQUENCE [LARGE SCALE GENOMIC DNA]</scope>
    <source>
        <strain evidence="23">ATCC BAA-138 / DSM 3043 / CIP 106854 / NCIMB 13768 / 1H11</strain>
    </source>
</reference>
<dbReference type="EMBL" id="CP000285">
    <property type="protein sequence ID" value="ABE58944.1"/>
    <property type="molecule type" value="Genomic_DNA"/>
</dbReference>
<evidence type="ECO:0000256" key="13">
    <source>
        <dbReference type="ARBA" id="ARBA00022960"/>
    </source>
</evidence>
<feature type="active site" description="Proton donor" evidence="20">
    <location>
        <position position="232"/>
    </location>
</feature>
<evidence type="ECO:0000259" key="21">
    <source>
        <dbReference type="PROSITE" id="PS51387"/>
    </source>
</evidence>
<dbReference type="GO" id="GO:0071555">
    <property type="term" value="P:cell wall organization"/>
    <property type="evidence" value="ECO:0007669"/>
    <property type="project" value="UniProtKB-KW"/>
</dbReference>
<evidence type="ECO:0000256" key="18">
    <source>
        <dbReference type="ARBA" id="ARBA00031026"/>
    </source>
</evidence>
<dbReference type="HOGENOM" id="CLU_035304_0_0_6"/>
<comment type="pathway">
    <text evidence="4 20">Cell wall biogenesis; peptidoglycan biosynthesis.</text>
</comment>
<keyword evidence="9 20" id="KW-0132">Cell division</keyword>
<name>Q1QX64_CHRI1</name>
<dbReference type="Proteomes" id="UP000000239">
    <property type="component" value="Chromosome"/>
</dbReference>
<dbReference type="InterPro" id="IPR003170">
    <property type="entry name" value="MurB"/>
</dbReference>
<dbReference type="STRING" id="290398.Csal_1591"/>
<dbReference type="InterPro" id="IPR006094">
    <property type="entry name" value="Oxid_FAD_bind_N"/>
</dbReference>
<dbReference type="InterPro" id="IPR016167">
    <property type="entry name" value="FAD-bd_PCMH_sub1"/>
</dbReference>
<evidence type="ECO:0000256" key="9">
    <source>
        <dbReference type="ARBA" id="ARBA00022618"/>
    </source>
</evidence>
<evidence type="ECO:0000256" key="1">
    <source>
        <dbReference type="ARBA" id="ARBA00001974"/>
    </source>
</evidence>
<dbReference type="Pfam" id="PF01565">
    <property type="entry name" value="FAD_binding_4"/>
    <property type="match status" value="1"/>
</dbReference>
<evidence type="ECO:0000256" key="12">
    <source>
        <dbReference type="ARBA" id="ARBA00022857"/>
    </source>
</evidence>
<comment type="subcellular location">
    <subcellularLocation>
        <location evidence="3 20">Cytoplasm</location>
    </subcellularLocation>
</comment>